<dbReference type="SUPFAM" id="SSF48350">
    <property type="entry name" value="GTPase activation domain, GAP"/>
    <property type="match status" value="1"/>
</dbReference>
<dbReference type="EMBL" id="KB206772">
    <property type="protein sequence ID" value="ELP88021.1"/>
    <property type="molecule type" value="Genomic_DNA"/>
</dbReference>
<dbReference type="GeneID" id="14887004"/>
<dbReference type="SMART" id="SM00324">
    <property type="entry name" value="RhoGAP"/>
    <property type="match status" value="1"/>
</dbReference>
<dbReference type="RefSeq" id="XP_004254792.1">
    <property type="nucleotide sequence ID" value="XM_004254744.1"/>
</dbReference>
<dbReference type="GO" id="GO:0005096">
    <property type="term" value="F:GTPase activator activity"/>
    <property type="evidence" value="ECO:0007669"/>
    <property type="project" value="TreeGrafter"/>
</dbReference>
<name>A0A0A1U1Z7_ENTIV</name>
<sequence length="528" mass="61028">MVTVQKEEIFFSQFKLFEEHLSYLTPSLLLDFFNAFTSFFTLGSSFFQENVFITNLLETKKTHENTPDFVSYVGKTIKDILEEEHKTVNELPKTIDSIISVLYKKGFLIKGIFRESQVASIRQVEEICMRLSVTDFENVNVEVVALVFKKFLRNLPVRIFNREQTEMMMSVWKSLNNNSSSLEIALKNLLIVINKLPEEHQLVFKSSLKLCFKIAKNSFINAMDEKNISVCLANNFFTFLPVDNMEIYENAMTEEISICIKFFQFCITNFQLMFPDQIDENVIQNVINEQNELLTQPVKIPEKPETQNKESPKTTESMEFIKPVFKKTETPPDDAVLKNYEEFEKAQKGVSQCGGANRKHKVCNESGETFTLKSLSGKTKIDENQAIENGTENVKKVNLIFFNRNVTPRDNVTENLTTREIVQRDVLHRSPRNSINFNFEKKNEKEKECGIVVERDNTKAETINKQKIEKNDEDDESIEMPTKVQASIKIPQQDKMKKDIDEDISFKVFINTGGIPKLCEKSNPNFDV</sequence>
<proteinExistence type="predicted"/>
<keyword evidence="3" id="KW-1185">Reference proteome</keyword>
<dbReference type="CDD" id="cd00159">
    <property type="entry name" value="RhoGAP"/>
    <property type="match status" value="1"/>
</dbReference>
<dbReference type="Proteomes" id="UP000014680">
    <property type="component" value="Unassembled WGS sequence"/>
</dbReference>
<dbReference type="GO" id="GO:0007165">
    <property type="term" value="P:signal transduction"/>
    <property type="evidence" value="ECO:0007669"/>
    <property type="project" value="InterPro"/>
</dbReference>
<feature type="domain" description="Rho-GAP" evidence="1">
    <location>
        <begin position="75"/>
        <end position="274"/>
    </location>
</feature>
<dbReference type="OrthoDB" id="27389at2759"/>
<dbReference type="InterPro" id="IPR008936">
    <property type="entry name" value="Rho_GTPase_activation_prot"/>
</dbReference>
<organism evidence="2 3">
    <name type="scientific">Entamoeba invadens IP1</name>
    <dbReference type="NCBI Taxonomy" id="370355"/>
    <lineage>
        <taxon>Eukaryota</taxon>
        <taxon>Amoebozoa</taxon>
        <taxon>Evosea</taxon>
        <taxon>Archamoebae</taxon>
        <taxon>Mastigamoebida</taxon>
        <taxon>Entamoebidae</taxon>
        <taxon>Entamoeba</taxon>
    </lineage>
</organism>
<gene>
    <name evidence="2" type="ORF">EIN_419700</name>
</gene>
<dbReference type="InterPro" id="IPR000198">
    <property type="entry name" value="RhoGAP_dom"/>
</dbReference>
<reference evidence="2 3" key="1">
    <citation type="submission" date="2012-10" db="EMBL/GenBank/DDBJ databases">
        <authorList>
            <person name="Zafar N."/>
            <person name="Inman J."/>
            <person name="Hall N."/>
            <person name="Lorenzi H."/>
            <person name="Caler E."/>
        </authorList>
    </citation>
    <scope>NUCLEOTIDE SEQUENCE [LARGE SCALE GENOMIC DNA]</scope>
    <source>
        <strain evidence="2 3">IP1</strain>
    </source>
</reference>
<dbReference type="Gene3D" id="1.10.555.10">
    <property type="entry name" value="Rho GTPase activation protein"/>
    <property type="match status" value="1"/>
</dbReference>
<dbReference type="Pfam" id="PF00620">
    <property type="entry name" value="RhoGAP"/>
    <property type="match status" value="1"/>
</dbReference>
<dbReference type="KEGG" id="eiv:EIN_419700"/>
<evidence type="ECO:0000313" key="2">
    <source>
        <dbReference type="EMBL" id="ELP88021.1"/>
    </source>
</evidence>
<accession>A0A0A1U1Z7</accession>
<dbReference type="PANTHER" id="PTHR23179:SF3">
    <property type="entry name" value="RHO GTPASE-ACTIVATING PROTEIN 20"/>
    <property type="match status" value="1"/>
</dbReference>
<dbReference type="AlphaFoldDB" id="A0A0A1U1Z7"/>
<evidence type="ECO:0000259" key="1">
    <source>
        <dbReference type="PROSITE" id="PS50238"/>
    </source>
</evidence>
<protein>
    <recommendedName>
        <fullName evidence="1">Rho-GAP domain-containing protein</fullName>
    </recommendedName>
</protein>
<dbReference type="PROSITE" id="PS50238">
    <property type="entry name" value="RHOGAP"/>
    <property type="match status" value="1"/>
</dbReference>
<dbReference type="VEuPathDB" id="AmoebaDB:EIN_419700"/>
<evidence type="ECO:0000313" key="3">
    <source>
        <dbReference type="Proteomes" id="UP000014680"/>
    </source>
</evidence>
<dbReference type="PANTHER" id="PTHR23179">
    <property type="entry name" value="T-CELL ACTIVATION RHO GTPASE ACTIVATING PROTEIN-RELATED"/>
    <property type="match status" value="1"/>
</dbReference>